<evidence type="ECO:0000256" key="4">
    <source>
        <dbReference type="ARBA" id="ARBA00022968"/>
    </source>
</evidence>
<evidence type="ECO:0000256" key="5">
    <source>
        <dbReference type="ARBA" id="ARBA00022989"/>
    </source>
</evidence>
<keyword evidence="6" id="KW-0472">Membrane</keyword>
<feature type="non-terminal residue" evidence="7">
    <location>
        <position position="1"/>
    </location>
</feature>
<accession>A0ABD0K033</accession>
<keyword evidence="3" id="KW-0812">Transmembrane</keyword>
<evidence type="ECO:0000256" key="6">
    <source>
        <dbReference type="ARBA" id="ARBA00023136"/>
    </source>
</evidence>
<comment type="similarity">
    <text evidence="2">Belongs to the glycosyltransferase 31 family. Beta3-Gal-T subfamily.</text>
</comment>
<comment type="subcellular location">
    <subcellularLocation>
        <location evidence="1">Membrane</location>
        <topology evidence="1">Single-pass type II membrane protein</topology>
    </subcellularLocation>
</comment>
<keyword evidence="5" id="KW-1133">Transmembrane helix</keyword>
<gene>
    <name evidence="7" type="ORF">BaRGS_00028590</name>
</gene>
<dbReference type="PANTHER" id="PTHR23033">
    <property type="entry name" value="BETA1,3-GALACTOSYLTRANSFERASE"/>
    <property type="match status" value="1"/>
</dbReference>
<sequence length="121" mass="13901">GKCPVTEGHGEDRHIGNCLYNAGVGRHSSRDIYGREAFHQFSPQQYIVDPGLAQHDIQHYFKFPQSIGRECCSEATISFHYVDPDMILVLDHLFYRLSVYGRLKNMDKLQDLFEAKTVPMP</sequence>
<comment type="caution">
    <text evidence="7">The sequence shown here is derived from an EMBL/GenBank/DDBJ whole genome shotgun (WGS) entry which is preliminary data.</text>
</comment>
<dbReference type="Proteomes" id="UP001519460">
    <property type="component" value="Unassembled WGS sequence"/>
</dbReference>
<proteinExistence type="inferred from homology"/>
<dbReference type="InterPro" id="IPR026050">
    <property type="entry name" value="C1GALT1/C1GALT1_chp1"/>
</dbReference>
<evidence type="ECO:0000256" key="3">
    <source>
        <dbReference type="ARBA" id="ARBA00022692"/>
    </source>
</evidence>
<evidence type="ECO:0000256" key="1">
    <source>
        <dbReference type="ARBA" id="ARBA00004606"/>
    </source>
</evidence>
<evidence type="ECO:0000313" key="7">
    <source>
        <dbReference type="EMBL" id="KAK7480205.1"/>
    </source>
</evidence>
<evidence type="ECO:0000313" key="8">
    <source>
        <dbReference type="Proteomes" id="UP001519460"/>
    </source>
</evidence>
<dbReference type="GO" id="GO:0016020">
    <property type="term" value="C:membrane"/>
    <property type="evidence" value="ECO:0007669"/>
    <property type="project" value="UniProtKB-SubCell"/>
</dbReference>
<dbReference type="EMBL" id="JACVVK020000286">
    <property type="protein sequence ID" value="KAK7480205.1"/>
    <property type="molecule type" value="Genomic_DNA"/>
</dbReference>
<dbReference type="AlphaFoldDB" id="A0ABD0K033"/>
<evidence type="ECO:0000256" key="2">
    <source>
        <dbReference type="ARBA" id="ARBA00006462"/>
    </source>
</evidence>
<organism evidence="7 8">
    <name type="scientific">Batillaria attramentaria</name>
    <dbReference type="NCBI Taxonomy" id="370345"/>
    <lineage>
        <taxon>Eukaryota</taxon>
        <taxon>Metazoa</taxon>
        <taxon>Spiralia</taxon>
        <taxon>Lophotrochozoa</taxon>
        <taxon>Mollusca</taxon>
        <taxon>Gastropoda</taxon>
        <taxon>Caenogastropoda</taxon>
        <taxon>Sorbeoconcha</taxon>
        <taxon>Cerithioidea</taxon>
        <taxon>Batillariidae</taxon>
        <taxon>Batillaria</taxon>
    </lineage>
</organism>
<reference evidence="7 8" key="1">
    <citation type="journal article" date="2023" name="Sci. Data">
        <title>Genome assembly of the Korean intertidal mud-creeper Batillaria attramentaria.</title>
        <authorList>
            <person name="Patra A.K."/>
            <person name="Ho P.T."/>
            <person name="Jun S."/>
            <person name="Lee S.J."/>
            <person name="Kim Y."/>
            <person name="Won Y.J."/>
        </authorList>
    </citation>
    <scope>NUCLEOTIDE SEQUENCE [LARGE SCALE GENOMIC DNA]</scope>
    <source>
        <strain evidence="7">Wonlab-2016</strain>
    </source>
</reference>
<dbReference type="PANTHER" id="PTHR23033:SF14">
    <property type="entry name" value="GLYCOPROTEIN-N-ACETYLGALACTOSAMINE 3-BETA-GALACTOSYLTRANSFERASE 1-RELATED"/>
    <property type="match status" value="1"/>
</dbReference>
<name>A0ABD0K033_9CAEN</name>
<protein>
    <submittedName>
        <fullName evidence="7">Uncharacterized protein</fullName>
    </submittedName>
</protein>
<keyword evidence="8" id="KW-1185">Reference proteome</keyword>
<keyword evidence="4" id="KW-0735">Signal-anchor</keyword>